<evidence type="ECO:0000313" key="2">
    <source>
        <dbReference type="EMBL" id="KAJ4472497.1"/>
    </source>
</evidence>
<feature type="compositionally biased region" description="Low complexity" evidence="1">
    <location>
        <begin position="623"/>
        <end position="643"/>
    </location>
</feature>
<reference evidence="2" key="1">
    <citation type="submission" date="2022-08" db="EMBL/GenBank/DDBJ databases">
        <authorList>
            <consortium name="DOE Joint Genome Institute"/>
            <person name="Min B."/>
            <person name="Riley R."/>
            <person name="Sierra-Patev S."/>
            <person name="Naranjo-Ortiz M."/>
            <person name="Looney B."/>
            <person name="Konkel Z."/>
            <person name="Slot J.C."/>
            <person name="Sakamoto Y."/>
            <person name="Steenwyk J.L."/>
            <person name="Rokas A."/>
            <person name="Carro J."/>
            <person name="Camarero S."/>
            <person name="Ferreira P."/>
            <person name="Molpeceres G."/>
            <person name="Ruiz-Duenas F.J."/>
            <person name="Serrano A."/>
            <person name="Henrissat B."/>
            <person name="Drula E."/>
            <person name="Hughes K.W."/>
            <person name="Mata J.L."/>
            <person name="Ishikawa N.K."/>
            <person name="Vargas-Isla R."/>
            <person name="Ushijima S."/>
            <person name="Smith C.A."/>
            <person name="Ahrendt S."/>
            <person name="Andreopoulos W."/>
            <person name="He G."/>
            <person name="Labutti K."/>
            <person name="Lipzen A."/>
            <person name="Ng V."/>
            <person name="Sandor L."/>
            <person name="Barry K."/>
            <person name="Martinez A.T."/>
            <person name="Xiao Y."/>
            <person name="Gibbons J.G."/>
            <person name="Terashima K."/>
            <person name="Hibbett D.S."/>
            <person name="Grigoriev I.V."/>
        </authorList>
    </citation>
    <scope>NUCLEOTIDE SEQUENCE</scope>
    <source>
        <strain evidence="2">Sp2 HRB7682 ss15</strain>
    </source>
</reference>
<feature type="compositionally biased region" description="Low complexity" evidence="1">
    <location>
        <begin position="198"/>
        <end position="208"/>
    </location>
</feature>
<comment type="caution">
    <text evidence="2">The sequence shown here is derived from an EMBL/GenBank/DDBJ whole genome shotgun (WGS) entry which is preliminary data.</text>
</comment>
<feature type="region of interest" description="Disordered" evidence="1">
    <location>
        <begin position="15"/>
        <end position="109"/>
    </location>
</feature>
<feature type="compositionally biased region" description="Low complexity" evidence="1">
    <location>
        <begin position="590"/>
        <end position="607"/>
    </location>
</feature>
<sequence length="750" mass="82048">MESLTNLFIVLKRSARSRARKSSPLQLSTTDLHIIPEEDETSRPSCSSSTSTSNTPELKRRRPISPYEIRIAKTQNQDSDEDFAYNSDLLSAPRPAPRPPCGVSPSSSPDSFCLTFTEESFKFPHPPLPTPSSSDRHFFAQSPLSSPSSDSSALPPTPTSSDDEFHRPPPPNFIARRVSIRPLMILKHDALPSMFSKSPSNFSEAEFSSSEESEPESDSEWYGRELSQMVTLRSALPPNFPHTVKTESARPDSMVGSVYGGSSPASSFSSTLPSPQLDPTSSRRRFTIPSRSPPPPPRESVVPSPAVSEDDDFFTQVRNPEPSRRPPPRTSIPADFGFFPEDVGEAAFPDEEEDDEEDCDNILTYYVEAESSTLSGSSHSFYSQPSHTERFSISDLNGEFQFAIDTEIDRPMMLPLSLPNSPIDLESDIANGLAELRMRPEADAPVDEIADDLPILTKPSTSVTRSASLLARRQMRRNMTVSVPLAIDWNLSEEEEIAADEARDEIAVQNAVHSAPVVSIAVRPSEEVPPAEDDEPFFEDHELRLKHSNSQLRSRWSSSTLSSIREEQQNRGWRSSKLRLYFSTSKKRSTSTSSGLLSPTTPTTPSKPKIDSKQKARNKKRGVVVVGPPSSASASSGWSYGSSLQSPVPKIPASTPATGPMSPYYNYENRSPVSKRHRQTESDDVMVIGYGHHPGGHGGVGVRRRGSTSTSCSSARGSGASDASSILSGSSSASSGLRRKPIPVEMFLRA</sequence>
<feature type="region of interest" description="Disordered" evidence="1">
    <location>
        <begin position="694"/>
        <end position="742"/>
    </location>
</feature>
<name>A0A9W9DJS8_9AGAR</name>
<feature type="compositionally biased region" description="Low complexity" evidence="1">
    <location>
        <begin position="142"/>
        <end position="154"/>
    </location>
</feature>
<gene>
    <name evidence="2" type="ORF">C8J55DRAFT_520226</name>
</gene>
<feature type="region of interest" description="Disordered" evidence="1">
    <location>
        <begin position="588"/>
        <end position="673"/>
    </location>
</feature>
<feature type="compositionally biased region" description="Low complexity" evidence="1">
    <location>
        <begin position="43"/>
        <end position="55"/>
    </location>
</feature>
<evidence type="ECO:0000313" key="3">
    <source>
        <dbReference type="Proteomes" id="UP001150238"/>
    </source>
</evidence>
<accession>A0A9W9DJS8</accession>
<feature type="compositionally biased region" description="Low complexity" evidence="1">
    <location>
        <begin position="256"/>
        <end position="275"/>
    </location>
</feature>
<reference evidence="2" key="2">
    <citation type="journal article" date="2023" name="Proc. Natl. Acad. Sci. U.S.A.">
        <title>A global phylogenomic analysis of the shiitake genus Lentinula.</title>
        <authorList>
            <person name="Sierra-Patev S."/>
            <person name="Min B."/>
            <person name="Naranjo-Ortiz M."/>
            <person name="Looney B."/>
            <person name="Konkel Z."/>
            <person name="Slot J.C."/>
            <person name="Sakamoto Y."/>
            <person name="Steenwyk J.L."/>
            <person name="Rokas A."/>
            <person name="Carro J."/>
            <person name="Camarero S."/>
            <person name="Ferreira P."/>
            <person name="Molpeceres G."/>
            <person name="Ruiz-Duenas F.J."/>
            <person name="Serrano A."/>
            <person name="Henrissat B."/>
            <person name="Drula E."/>
            <person name="Hughes K.W."/>
            <person name="Mata J.L."/>
            <person name="Ishikawa N.K."/>
            <person name="Vargas-Isla R."/>
            <person name="Ushijima S."/>
            <person name="Smith C.A."/>
            <person name="Donoghue J."/>
            <person name="Ahrendt S."/>
            <person name="Andreopoulos W."/>
            <person name="He G."/>
            <person name="LaButti K."/>
            <person name="Lipzen A."/>
            <person name="Ng V."/>
            <person name="Riley R."/>
            <person name="Sandor L."/>
            <person name="Barry K."/>
            <person name="Martinez A.T."/>
            <person name="Xiao Y."/>
            <person name="Gibbons J.G."/>
            <person name="Terashima K."/>
            <person name="Grigoriev I.V."/>
            <person name="Hibbett D."/>
        </authorList>
    </citation>
    <scope>NUCLEOTIDE SEQUENCE</scope>
    <source>
        <strain evidence="2">Sp2 HRB7682 ss15</strain>
    </source>
</reference>
<feature type="region of interest" description="Disordered" evidence="1">
    <location>
        <begin position="196"/>
        <end position="339"/>
    </location>
</feature>
<dbReference type="EMBL" id="JANVFS010000027">
    <property type="protein sequence ID" value="KAJ4472497.1"/>
    <property type="molecule type" value="Genomic_DNA"/>
</dbReference>
<dbReference type="Proteomes" id="UP001150238">
    <property type="component" value="Unassembled WGS sequence"/>
</dbReference>
<protein>
    <submittedName>
        <fullName evidence="2">Uncharacterized protein</fullName>
    </submittedName>
</protein>
<organism evidence="2 3">
    <name type="scientific">Lentinula lateritia</name>
    <dbReference type="NCBI Taxonomy" id="40482"/>
    <lineage>
        <taxon>Eukaryota</taxon>
        <taxon>Fungi</taxon>
        <taxon>Dikarya</taxon>
        <taxon>Basidiomycota</taxon>
        <taxon>Agaricomycotina</taxon>
        <taxon>Agaricomycetes</taxon>
        <taxon>Agaricomycetidae</taxon>
        <taxon>Agaricales</taxon>
        <taxon>Marasmiineae</taxon>
        <taxon>Omphalotaceae</taxon>
        <taxon>Lentinula</taxon>
    </lineage>
</organism>
<proteinExistence type="predicted"/>
<dbReference type="AlphaFoldDB" id="A0A9W9DJS8"/>
<feature type="region of interest" description="Disordered" evidence="1">
    <location>
        <begin position="123"/>
        <end position="173"/>
    </location>
</feature>
<feature type="compositionally biased region" description="Low complexity" evidence="1">
    <location>
        <begin position="707"/>
        <end position="736"/>
    </location>
</feature>
<feature type="compositionally biased region" description="Acidic residues" evidence="1">
    <location>
        <begin position="209"/>
        <end position="219"/>
    </location>
</feature>
<evidence type="ECO:0000256" key="1">
    <source>
        <dbReference type="SAM" id="MobiDB-lite"/>
    </source>
</evidence>